<dbReference type="AlphaFoldDB" id="A0A512PP81"/>
<keyword evidence="3" id="KW-0547">Nucleotide-binding</keyword>
<accession>A0A512PP81</accession>
<dbReference type="PANTHER" id="PTHR43335:SF4">
    <property type="entry name" value="ABC TRANSPORTER, ATP-BINDING PROTEIN"/>
    <property type="match status" value="1"/>
</dbReference>
<keyword evidence="2" id="KW-0813">Transport</keyword>
<dbReference type="STRING" id="1423795.FD12_GL000106"/>
<dbReference type="InterPro" id="IPR017871">
    <property type="entry name" value="ABC_transporter-like_CS"/>
</dbReference>
<dbReference type="PANTHER" id="PTHR43335">
    <property type="entry name" value="ABC TRANSPORTER, ATP-BINDING PROTEIN"/>
    <property type="match status" value="1"/>
</dbReference>
<dbReference type="OrthoDB" id="9804819at2"/>
<dbReference type="Gene3D" id="3.40.50.300">
    <property type="entry name" value="P-loop containing nucleotide triphosphate hydrolases"/>
    <property type="match status" value="1"/>
</dbReference>
<dbReference type="RefSeq" id="WP_056982490.1">
    <property type="nucleotide sequence ID" value="NZ_BKAM01000043.1"/>
</dbReference>
<dbReference type="SMART" id="SM00382">
    <property type="entry name" value="AAA"/>
    <property type="match status" value="1"/>
</dbReference>
<dbReference type="Proteomes" id="UP000321569">
    <property type="component" value="Unassembled WGS sequence"/>
</dbReference>
<feature type="domain" description="ABC transporter" evidence="5">
    <location>
        <begin position="5"/>
        <end position="228"/>
    </location>
</feature>
<reference evidence="6 7" key="1">
    <citation type="submission" date="2019-07" db="EMBL/GenBank/DDBJ databases">
        <title>Whole genome shotgun sequence of Lactobacillus rapi NBRC 109618.</title>
        <authorList>
            <person name="Hosoyama A."/>
            <person name="Uohara A."/>
            <person name="Ohji S."/>
            <person name="Ichikawa N."/>
        </authorList>
    </citation>
    <scope>NUCLEOTIDE SEQUENCE [LARGE SCALE GENOMIC DNA]</scope>
    <source>
        <strain evidence="6 7">NBRC 109618</strain>
    </source>
</reference>
<dbReference type="InterPro" id="IPR027417">
    <property type="entry name" value="P-loop_NTPase"/>
</dbReference>
<comment type="caution">
    <text evidence="6">The sequence shown here is derived from an EMBL/GenBank/DDBJ whole genome shotgun (WGS) entry which is preliminary data.</text>
</comment>
<proteinExistence type="inferred from homology"/>
<dbReference type="SUPFAM" id="SSF52540">
    <property type="entry name" value="P-loop containing nucleoside triphosphate hydrolases"/>
    <property type="match status" value="1"/>
</dbReference>
<dbReference type="PROSITE" id="PS50893">
    <property type="entry name" value="ABC_TRANSPORTER_2"/>
    <property type="match status" value="1"/>
</dbReference>
<protein>
    <submittedName>
        <fullName evidence="6">ABC transporter ATP-binding protein</fullName>
    </submittedName>
</protein>
<dbReference type="GO" id="GO:0005524">
    <property type="term" value="F:ATP binding"/>
    <property type="evidence" value="ECO:0007669"/>
    <property type="project" value="UniProtKB-KW"/>
</dbReference>
<gene>
    <name evidence="6" type="ORF">LRA02_18590</name>
</gene>
<comment type="similarity">
    <text evidence="1">Belongs to the ABC transporter superfamily.</text>
</comment>
<evidence type="ECO:0000259" key="5">
    <source>
        <dbReference type="PROSITE" id="PS50893"/>
    </source>
</evidence>
<evidence type="ECO:0000313" key="7">
    <source>
        <dbReference type="Proteomes" id="UP000321569"/>
    </source>
</evidence>
<organism evidence="6 7">
    <name type="scientific">Lentilactobacillus rapi</name>
    <dbReference type="NCBI Taxonomy" id="481723"/>
    <lineage>
        <taxon>Bacteria</taxon>
        <taxon>Bacillati</taxon>
        <taxon>Bacillota</taxon>
        <taxon>Bacilli</taxon>
        <taxon>Lactobacillales</taxon>
        <taxon>Lactobacillaceae</taxon>
        <taxon>Lentilactobacillus</taxon>
    </lineage>
</organism>
<dbReference type="PROSITE" id="PS00211">
    <property type="entry name" value="ABC_TRANSPORTER_1"/>
    <property type="match status" value="1"/>
</dbReference>
<evidence type="ECO:0000313" key="6">
    <source>
        <dbReference type="EMBL" id="GEP72991.1"/>
    </source>
</evidence>
<dbReference type="InterPro" id="IPR003593">
    <property type="entry name" value="AAA+_ATPase"/>
</dbReference>
<dbReference type="PROSITE" id="PS51257">
    <property type="entry name" value="PROKAR_LIPOPROTEIN"/>
    <property type="match status" value="1"/>
</dbReference>
<sequence length="294" mass="32584">MKSVLFVNNLNKSFKSNQVLFNVTFSCKKGRIVGLIGTNGAGKTTIMKSILGLVKSNGEVEINGKTVHFNHATGVDSVGALIEYPGIYPYLTGKQHLNMLANEKNKAEINDLVSEFKMDGYINKRAKKYSLGMKQKLGIAMALVNQPDLVILDEPMNGLDPQSTYDLRKLILSRAQSGTTFLISSHILSELQKLANDVVLLDKGRVIRNTTMQALLSKSLKRIALRTDDDPKAKKILQENGYHLEPGERISIVLEDGRGIEEAIKQLTEQNILIQDIVHQDSDLEKVVLDLLKG</sequence>
<evidence type="ECO:0000256" key="4">
    <source>
        <dbReference type="ARBA" id="ARBA00022840"/>
    </source>
</evidence>
<name>A0A512PP81_9LACO</name>
<dbReference type="EMBL" id="BKAM01000043">
    <property type="protein sequence ID" value="GEP72991.1"/>
    <property type="molecule type" value="Genomic_DNA"/>
</dbReference>
<dbReference type="InterPro" id="IPR003439">
    <property type="entry name" value="ABC_transporter-like_ATP-bd"/>
</dbReference>
<evidence type="ECO:0000256" key="3">
    <source>
        <dbReference type="ARBA" id="ARBA00022741"/>
    </source>
</evidence>
<evidence type="ECO:0000256" key="1">
    <source>
        <dbReference type="ARBA" id="ARBA00005417"/>
    </source>
</evidence>
<dbReference type="Pfam" id="PF00005">
    <property type="entry name" value="ABC_tran"/>
    <property type="match status" value="1"/>
</dbReference>
<keyword evidence="4 6" id="KW-0067">ATP-binding</keyword>
<evidence type="ECO:0000256" key="2">
    <source>
        <dbReference type="ARBA" id="ARBA00022448"/>
    </source>
</evidence>
<dbReference type="GO" id="GO:0016887">
    <property type="term" value="F:ATP hydrolysis activity"/>
    <property type="evidence" value="ECO:0007669"/>
    <property type="project" value="InterPro"/>
</dbReference>